<protein>
    <submittedName>
        <fullName evidence="1">Uncharacterized protein</fullName>
    </submittedName>
</protein>
<dbReference type="InterPro" id="IPR049749">
    <property type="entry name" value="SCO2521-like"/>
</dbReference>
<keyword evidence="2" id="KW-1185">Reference proteome</keyword>
<gene>
    <name evidence="1" type="ORF">KDL01_21820</name>
</gene>
<dbReference type="Proteomes" id="UP000675781">
    <property type="component" value="Unassembled WGS sequence"/>
</dbReference>
<dbReference type="AlphaFoldDB" id="A0A941ERP9"/>
<reference evidence="1" key="1">
    <citation type="submission" date="2021-04" db="EMBL/GenBank/DDBJ databases">
        <title>Genome based classification of Actinospica acidithermotolerans sp. nov., an actinobacterium isolated from an Indonesian hot spring.</title>
        <authorList>
            <person name="Kusuma A.B."/>
            <person name="Putra K.E."/>
            <person name="Nafisah S."/>
            <person name="Loh J."/>
            <person name="Nouioui I."/>
            <person name="Goodfellow M."/>
        </authorList>
    </citation>
    <scope>NUCLEOTIDE SEQUENCE</scope>
    <source>
        <strain evidence="1">CSCA 57</strain>
    </source>
</reference>
<evidence type="ECO:0000313" key="1">
    <source>
        <dbReference type="EMBL" id="MBR7835928.1"/>
    </source>
</evidence>
<evidence type="ECO:0000313" key="2">
    <source>
        <dbReference type="Proteomes" id="UP000675781"/>
    </source>
</evidence>
<name>A0A941ERP9_9ACTN</name>
<proteinExistence type="predicted"/>
<dbReference type="EMBL" id="JAGSOG010000116">
    <property type="protein sequence ID" value="MBR7835928.1"/>
    <property type="molecule type" value="Genomic_DNA"/>
</dbReference>
<organism evidence="1 2">
    <name type="scientific">Actinospica durhamensis</name>
    <dbReference type="NCBI Taxonomy" id="1508375"/>
    <lineage>
        <taxon>Bacteria</taxon>
        <taxon>Bacillati</taxon>
        <taxon>Actinomycetota</taxon>
        <taxon>Actinomycetes</taxon>
        <taxon>Catenulisporales</taxon>
        <taxon>Actinospicaceae</taxon>
        <taxon>Actinospica</taxon>
    </lineage>
</organism>
<sequence>MRQPSTSKEPDPTRGRESEPLVVLGEVHTGLITHHSALRRAETERLLAWLVPAGQVLSWERPIPHAVSAPVLTGLDCSLALGIGGGKSVRAVGTASSRVALTGGTILQCSTVATVRAAQFGRREGWAHYTSRPGELETLSPQQADHLAEGFLGEGGQRDGVADFGAVCERLARRVQNAPMLEGRSPLLFQWTRTRWAATSAGTVPEGAADGANAAAETAEAFMRVGEGTDRTLRIQAVRAAVEDLAEFCGDVALHDWILTTVLGYLDEISGAEPERQLAEIDLILTRLRHLWMPSARVSTELSVLWSEFERKPGFSRQWQSLVARMSDQIALHTAHQLGVLINHHEQCT</sequence>
<dbReference type="RefSeq" id="WP_212530417.1">
    <property type="nucleotide sequence ID" value="NZ_JAGSOG010000116.1"/>
</dbReference>
<dbReference type="NCBIfam" id="NF040565">
    <property type="entry name" value="SCO2521_fam"/>
    <property type="match status" value="1"/>
</dbReference>
<comment type="caution">
    <text evidence="1">The sequence shown here is derived from an EMBL/GenBank/DDBJ whole genome shotgun (WGS) entry which is preliminary data.</text>
</comment>
<accession>A0A941ERP9</accession>